<dbReference type="Proteomes" id="UP000602905">
    <property type="component" value="Unassembled WGS sequence"/>
</dbReference>
<comment type="caution">
    <text evidence="2">The sequence shown here is derived from an EMBL/GenBank/DDBJ whole genome shotgun (WGS) entry which is preliminary data.</text>
</comment>
<organism evidence="2 3">
    <name type="scientific">Rhizoctonia solani</name>
    <dbReference type="NCBI Taxonomy" id="456999"/>
    <lineage>
        <taxon>Eukaryota</taxon>
        <taxon>Fungi</taxon>
        <taxon>Dikarya</taxon>
        <taxon>Basidiomycota</taxon>
        <taxon>Agaricomycotina</taxon>
        <taxon>Agaricomycetes</taxon>
        <taxon>Cantharellales</taxon>
        <taxon>Ceratobasidiaceae</taxon>
        <taxon>Rhizoctonia</taxon>
    </lineage>
</organism>
<evidence type="ECO:0000313" key="3">
    <source>
        <dbReference type="Proteomes" id="UP000602905"/>
    </source>
</evidence>
<gene>
    <name evidence="2" type="ORF">RHS03_09398</name>
</gene>
<reference evidence="2" key="1">
    <citation type="submission" date="2020-09" db="EMBL/GenBank/DDBJ databases">
        <title>Comparative genome analyses of four rice-infecting Rhizoctonia solani isolates reveal extensive enrichment of homogalacturonan modification genes.</title>
        <authorList>
            <person name="Lee D.-Y."/>
            <person name="Jeon J."/>
            <person name="Kim K.-T."/>
            <person name="Cheong K."/>
            <person name="Song H."/>
            <person name="Choi G."/>
            <person name="Ko J."/>
            <person name="Opiyo S.O."/>
            <person name="Zuo S."/>
            <person name="Madhav S."/>
            <person name="Lee Y.-H."/>
            <person name="Wang G.-L."/>
        </authorList>
    </citation>
    <scope>NUCLEOTIDE SEQUENCE</scope>
    <source>
        <strain evidence="2">AG1-IA WGL</strain>
    </source>
</reference>
<proteinExistence type="predicted"/>
<evidence type="ECO:0000313" key="2">
    <source>
        <dbReference type="EMBL" id="KAF8689128.1"/>
    </source>
</evidence>
<dbReference type="EMBL" id="JACYCD010000691">
    <property type="protein sequence ID" value="KAF8689128.1"/>
    <property type="molecule type" value="Genomic_DNA"/>
</dbReference>
<name>A0A8H7LPB2_9AGAM</name>
<protein>
    <submittedName>
        <fullName evidence="2">Uncharacterized protein</fullName>
    </submittedName>
</protein>
<evidence type="ECO:0000256" key="1">
    <source>
        <dbReference type="SAM" id="MobiDB-lite"/>
    </source>
</evidence>
<accession>A0A8H7LPB2</accession>
<feature type="compositionally biased region" description="Pro residues" evidence="1">
    <location>
        <begin position="96"/>
        <end position="106"/>
    </location>
</feature>
<feature type="region of interest" description="Disordered" evidence="1">
    <location>
        <begin position="1"/>
        <end position="118"/>
    </location>
</feature>
<sequence length="140" mass="15097">MDSAPNETRIKLNIAAESSRTTPCQPVRKESLNSESDFSDSPIGLPTDLPTDSPTGSPIDSPCTEPHELGPAGPEPGEEPKYRGRITHLVKKSEPPARPNGPPEPQPNLAGRHRGVDHTVVEVFPLNFADHNPPNAPFQD</sequence>
<dbReference type="AlphaFoldDB" id="A0A8H7LPB2"/>
<feature type="non-terminal residue" evidence="2">
    <location>
        <position position="1"/>
    </location>
</feature>